<feature type="transmembrane region" description="Helical" evidence="2">
    <location>
        <begin position="522"/>
        <end position="542"/>
    </location>
</feature>
<feature type="transmembrane region" description="Helical" evidence="2">
    <location>
        <begin position="21"/>
        <end position="43"/>
    </location>
</feature>
<dbReference type="Gene3D" id="3.40.250.10">
    <property type="entry name" value="Rhodanese-like domain"/>
    <property type="match status" value="2"/>
</dbReference>
<comment type="subcellular location">
    <subcellularLocation>
        <location evidence="1">Membrane</location>
        <topology evidence="1">Multi-pass membrane protein</topology>
    </subcellularLocation>
</comment>
<dbReference type="InterPro" id="IPR001763">
    <property type="entry name" value="Rhodanese-like_dom"/>
</dbReference>
<dbReference type="SUPFAM" id="SSF52821">
    <property type="entry name" value="Rhodanese/Cell cycle control phosphatase"/>
    <property type="match status" value="2"/>
</dbReference>
<dbReference type="STRING" id="1156985.SAMN04488118_10178"/>
<sequence>MKLLTVGQKVLEHLVKTILTLRGTFFYGVLFFVILQAKAAYAIPSPELIIGSVSSLSQVVAAGVAMVAALGATVAAKLGLNKRGPRLGKFPTKLVTVLVCGLIALVGANYWQYTSSKNKELARLQATLLRPAQFDGSTIKDADLKETSFSAQSGHPQGISTADAFVRLEAGETQFFDIRETGEHEMGTLPGATHIRFPDFLETIPVQPGGEVILFCHNGNRSSETCAELAKLGIDCRFIVGGIEKWITEGYNFSDEEVETIADLRAIPEYPNSATLLSTETFSDMLATTDLQIVDTRYPGDFASGHLPGAINIPIRAMTTNDLQARIRELENKPTIAACYDRRSCFMSQVLGLELSRAGIDFQGRYTLPWEYFVPPTPKPHVQEWLTAQNSGLWDKAIAAVAVALKWSHQQTHLFLGLLALSVLTRLLVLPIALKSERDQLRTQALQPEIKALKERLAEDPVRKARALQSLYKKQGMTPMRNLLALLFLPVMMLGVSAAGLASKDLNTSFLWSADIGAADPYFVVPVVFTALAMVYLLWAVAKTPRQKVLWSILGAPALFAMVATLSFAANVYLCFSLSLLLVQRAYVVGAFSNGVKRLRMHLGRLFIARAPKGVVVLGETERLLTAGNKAMRLSVLQNAGLPVPGGVVLTSDALERFGRMNEVEQQEMADKVWMLAGEKLCAVRSSASNEDGAGQSFAGVFDSVLNVTEQTMLTALRDVLGSFQSARSDSYDTTAEGAGQANILVQEMVDAEMAGVLFTQDPMAPGMVLLEWVKGTGDDLVSGRVTPQIERFGRYTGAAVGDTAPGGPDFKELLMLAREIEAVFDTPQDVEWAYAKGQFRILQTRDITTLDLGTDEQKVRSSEWSKLLERFAQAAPDEVILEQDEMSEVLPRPTPLSFSMINRVWAPGGSLDLASRALALPYRLDEEPGSHLVNLFGKTYVDRALKEEMALRLSGSKSKQLRKQARDIQASFPNQVLPEFHAKLAYWRALDYAALPRAALLETLDTLVDEFVGGIYVEAEKINILAGFTMGEALARAAGDLALKTKLTQGELPHAPSTLIAECKGNLNEALAHMGHRAMFDYELSSPRYHEAPSLLKSLMEPTVEILKPLETDGIPLPEELKECIDLAVSYQDLKERAKHEALRLYAEIRRALLALGAQTGLDTAIFYLTIEDVLKGDWAQTDALLQRAKENEDLEALRKPLAPSQVSLTLHDIELLSLGEQITAEGGTLAGTCVAGQGPVSGRVFWVDPILAEENGPIEVLFDGFEPGDILVCQMLHPAWLPQMLQAGAVLSEIGGWLSHMSIVAREKNKLMLVSCSGLQGLTSGQQVTINDDGSIDVAEIDTGFLAVGE</sequence>
<dbReference type="InterPro" id="IPR036873">
    <property type="entry name" value="Rhodanese-like_dom_sf"/>
</dbReference>
<feature type="domain" description="Rhodanese" evidence="3">
    <location>
        <begin position="169"/>
        <end position="255"/>
    </location>
</feature>
<keyword evidence="4" id="KW-0670">Pyruvate</keyword>
<dbReference type="GO" id="GO:0005524">
    <property type="term" value="F:ATP binding"/>
    <property type="evidence" value="ECO:0007669"/>
    <property type="project" value="InterPro"/>
</dbReference>
<keyword evidence="2" id="KW-0472">Membrane</keyword>
<dbReference type="GO" id="GO:0016301">
    <property type="term" value="F:kinase activity"/>
    <property type="evidence" value="ECO:0007669"/>
    <property type="project" value="UniProtKB-KW"/>
</dbReference>
<name>A0A1G5PJS8_9RHOB</name>
<dbReference type="InterPro" id="IPR001307">
    <property type="entry name" value="Thiosulphate_STrfase_CS"/>
</dbReference>
<reference evidence="4 5" key="1">
    <citation type="submission" date="2016-10" db="EMBL/GenBank/DDBJ databases">
        <authorList>
            <person name="de Groot N.N."/>
        </authorList>
    </citation>
    <scope>NUCLEOTIDE SEQUENCE [LARGE SCALE GENOMIC DNA]</scope>
    <source>
        <strain evidence="4 5">U95</strain>
    </source>
</reference>
<dbReference type="SUPFAM" id="SSF56059">
    <property type="entry name" value="Glutathione synthetase ATP-binding domain-like"/>
    <property type="match status" value="1"/>
</dbReference>
<dbReference type="Gene3D" id="3.30.1490.20">
    <property type="entry name" value="ATP-grasp fold, A domain"/>
    <property type="match status" value="1"/>
</dbReference>
<dbReference type="InterPro" id="IPR013815">
    <property type="entry name" value="ATP_grasp_subdomain_1"/>
</dbReference>
<dbReference type="GO" id="GO:0004792">
    <property type="term" value="F:thiosulfate-cyanide sulfurtransferase activity"/>
    <property type="evidence" value="ECO:0007669"/>
    <property type="project" value="InterPro"/>
</dbReference>
<dbReference type="PROSITE" id="PS00380">
    <property type="entry name" value="RHODANESE_1"/>
    <property type="match status" value="1"/>
</dbReference>
<keyword evidence="2" id="KW-1133">Transmembrane helix</keyword>
<dbReference type="InterPro" id="IPR028055">
    <property type="entry name" value="YidC/Oxa/ALB_C"/>
</dbReference>
<dbReference type="CDD" id="cd00158">
    <property type="entry name" value="RHOD"/>
    <property type="match status" value="2"/>
</dbReference>
<feature type="transmembrane region" description="Helical" evidence="2">
    <location>
        <begin position="55"/>
        <end position="80"/>
    </location>
</feature>
<dbReference type="InterPro" id="IPR036637">
    <property type="entry name" value="Phosphohistidine_dom_sf"/>
</dbReference>
<keyword evidence="1 2" id="KW-0812">Transmembrane</keyword>
<dbReference type="InterPro" id="IPR051549">
    <property type="entry name" value="PEP_Utilizing_Enz"/>
</dbReference>
<dbReference type="GO" id="GO:0016020">
    <property type="term" value="C:membrane"/>
    <property type="evidence" value="ECO:0007669"/>
    <property type="project" value="UniProtKB-SubCell"/>
</dbReference>
<evidence type="ECO:0000259" key="3">
    <source>
        <dbReference type="PROSITE" id="PS50206"/>
    </source>
</evidence>
<dbReference type="Gene3D" id="3.30.470.20">
    <property type="entry name" value="ATP-grasp fold, B domain"/>
    <property type="match status" value="2"/>
</dbReference>
<feature type="transmembrane region" description="Helical" evidence="2">
    <location>
        <begin position="92"/>
        <end position="111"/>
    </location>
</feature>
<dbReference type="InterPro" id="IPR002192">
    <property type="entry name" value="PPDK_AMP/ATP-bd"/>
</dbReference>
<dbReference type="EMBL" id="FMWG01000001">
    <property type="protein sequence ID" value="SCZ49451.1"/>
    <property type="molecule type" value="Genomic_DNA"/>
</dbReference>
<feature type="transmembrane region" description="Helical" evidence="2">
    <location>
        <begin position="414"/>
        <end position="434"/>
    </location>
</feature>
<dbReference type="PROSITE" id="PS50206">
    <property type="entry name" value="RHODANESE_3"/>
    <property type="match status" value="2"/>
</dbReference>
<keyword evidence="5" id="KW-1185">Reference proteome</keyword>
<keyword evidence="4" id="KW-0808">Transferase</keyword>
<dbReference type="SMART" id="SM00450">
    <property type="entry name" value="RHOD"/>
    <property type="match status" value="2"/>
</dbReference>
<protein>
    <submittedName>
        <fullName evidence="4">Phosphoenolpyruvate synthase/pyruvate phosphate dikinase</fullName>
    </submittedName>
</protein>
<dbReference type="PANTHER" id="PTHR43615:SF1">
    <property type="entry name" value="PPDK_N DOMAIN-CONTAINING PROTEIN"/>
    <property type="match status" value="1"/>
</dbReference>
<evidence type="ECO:0000313" key="5">
    <source>
        <dbReference type="Proteomes" id="UP000198767"/>
    </source>
</evidence>
<dbReference type="SUPFAM" id="SSF52009">
    <property type="entry name" value="Phosphohistidine domain"/>
    <property type="match status" value="1"/>
</dbReference>
<evidence type="ECO:0000256" key="2">
    <source>
        <dbReference type="SAM" id="Phobius"/>
    </source>
</evidence>
<evidence type="ECO:0000313" key="4">
    <source>
        <dbReference type="EMBL" id="SCZ49451.1"/>
    </source>
</evidence>
<dbReference type="Gene3D" id="3.50.30.10">
    <property type="entry name" value="Phosphohistidine domain"/>
    <property type="match status" value="1"/>
</dbReference>
<dbReference type="Pfam" id="PF01326">
    <property type="entry name" value="PPDK_N"/>
    <property type="match status" value="1"/>
</dbReference>
<dbReference type="InterPro" id="IPR008279">
    <property type="entry name" value="PEP-util_enz_mobile_dom"/>
</dbReference>
<feature type="domain" description="Rhodanese" evidence="3">
    <location>
        <begin position="287"/>
        <end position="371"/>
    </location>
</feature>
<accession>A0A1G5PJS8</accession>
<proteinExistence type="inferred from homology"/>
<feature type="transmembrane region" description="Helical" evidence="2">
    <location>
        <begin position="483"/>
        <end position="502"/>
    </location>
</feature>
<evidence type="ECO:0000256" key="1">
    <source>
        <dbReference type="RuleBase" id="RU003945"/>
    </source>
</evidence>
<keyword evidence="4" id="KW-0418">Kinase</keyword>
<gene>
    <name evidence="4" type="ORF">SAMN04488118_10178</name>
</gene>
<organism evidence="4 5">
    <name type="scientific">Epibacterium ulvae</name>
    <dbReference type="NCBI Taxonomy" id="1156985"/>
    <lineage>
        <taxon>Bacteria</taxon>
        <taxon>Pseudomonadati</taxon>
        <taxon>Pseudomonadota</taxon>
        <taxon>Alphaproteobacteria</taxon>
        <taxon>Rhodobacterales</taxon>
        <taxon>Roseobacteraceae</taxon>
        <taxon>Epibacterium</taxon>
    </lineage>
</organism>
<feature type="transmembrane region" description="Helical" evidence="2">
    <location>
        <begin position="549"/>
        <end position="570"/>
    </location>
</feature>
<dbReference type="Pfam" id="PF00581">
    <property type="entry name" value="Rhodanese"/>
    <property type="match status" value="2"/>
</dbReference>
<dbReference type="Proteomes" id="UP000198767">
    <property type="component" value="Unassembled WGS sequence"/>
</dbReference>
<dbReference type="Pfam" id="PF00391">
    <property type="entry name" value="PEP-utilizers"/>
    <property type="match status" value="1"/>
</dbReference>
<comment type="similarity">
    <text evidence="1">Belongs to the OXA1/ALB3/YidC family.</text>
</comment>
<dbReference type="Pfam" id="PF02096">
    <property type="entry name" value="60KD_IMP"/>
    <property type="match status" value="1"/>
</dbReference>
<dbReference type="PANTHER" id="PTHR43615">
    <property type="entry name" value="PHOSPHOENOLPYRUVATE SYNTHASE-RELATED"/>
    <property type="match status" value="1"/>
</dbReference>